<keyword evidence="4" id="KW-1185">Reference proteome</keyword>
<feature type="coiled-coil region" evidence="1">
    <location>
        <begin position="212"/>
        <end position="239"/>
    </location>
</feature>
<keyword evidence="1" id="KW-0175">Coiled coil</keyword>
<keyword evidence="2" id="KW-1133">Transmembrane helix</keyword>
<evidence type="ECO:0000256" key="1">
    <source>
        <dbReference type="SAM" id="Coils"/>
    </source>
</evidence>
<accession>A0ABW3CZA3</accession>
<evidence type="ECO:0000256" key="2">
    <source>
        <dbReference type="SAM" id="Phobius"/>
    </source>
</evidence>
<evidence type="ECO:0000313" key="4">
    <source>
        <dbReference type="Proteomes" id="UP001596978"/>
    </source>
</evidence>
<feature type="transmembrane region" description="Helical" evidence="2">
    <location>
        <begin position="58"/>
        <end position="75"/>
    </location>
</feature>
<proteinExistence type="predicted"/>
<dbReference type="EMBL" id="JBHTJH010000017">
    <property type="protein sequence ID" value="MFD0863158.1"/>
    <property type="molecule type" value="Genomic_DNA"/>
</dbReference>
<comment type="caution">
    <text evidence="3">The sequence shown here is derived from an EMBL/GenBank/DDBJ whole genome shotgun (WGS) entry which is preliminary data.</text>
</comment>
<organism evidence="3 4">
    <name type="scientific">Sungkyunkwania multivorans</name>
    <dbReference type="NCBI Taxonomy" id="1173618"/>
    <lineage>
        <taxon>Bacteria</taxon>
        <taxon>Pseudomonadati</taxon>
        <taxon>Bacteroidota</taxon>
        <taxon>Flavobacteriia</taxon>
        <taxon>Flavobacteriales</taxon>
        <taxon>Flavobacteriaceae</taxon>
        <taxon>Sungkyunkwania</taxon>
    </lineage>
</organism>
<name>A0ABW3CZA3_9FLAO</name>
<gene>
    <name evidence="3" type="ORF">ACFQ1M_13160</name>
</gene>
<keyword evidence="2" id="KW-0472">Membrane</keyword>
<dbReference type="RefSeq" id="WP_386408945.1">
    <property type="nucleotide sequence ID" value="NZ_JBHTJH010000017.1"/>
</dbReference>
<reference evidence="4" key="1">
    <citation type="journal article" date="2019" name="Int. J. Syst. Evol. Microbiol.">
        <title>The Global Catalogue of Microorganisms (GCM) 10K type strain sequencing project: providing services to taxonomists for standard genome sequencing and annotation.</title>
        <authorList>
            <consortium name="The Broad Institute Genomics Platform"/>
            <consortium name="The Broad Institute Genome Sequencing Center for Infectious Disease"/>
            <person name="Wu L."/>
            <person name="Ma J."/>
        </authorList>
    </citation>
    <scope>NUCLEOTIDE SEQUENCE [LARGE SCALE GENOMIC DNA]</scope>
    <source>
        <strain evidence="4">CCUG 62952</strain>
    </source>
</reference>
<protein>
    <recommendedName>
        <fullName evidence="5">Polysaccharide chain length determinant N-terminal domain-containing protein</fullName>
    </recommendedName>
</protein>
<keyword evidence="2" id="KW-0812">Transmembrane</keyword>
<feature type="transmembrane region" description="Helical" evidence="2">
    <location>
        <begin position="326"/>
        <end position="349"/>
    </location>
</feature>
<evidence type="ECO:0000313" key="3">
    <source>
        <dbReference type="EMBL" id="MFD0863158.1"/>
    </source>
</evidence>
<sequence>MSEQQKNLPQKQSEEIDLVQLFAMIGNGFEKLFKAIGKVLEWILDVFLRFLLVIRRHFLKFVIVGIIFAAIGYYLDTRERIFTSSAFVAPNYSSTVQLFSNVETLDRMVQQGDVEGLKNLLKLDSTQAANLKSFEIEKGPATENDNLMAYDRFIKEADSITIGLVSFEQYIDQMNKYSASQFEIRVRSKDPNLFSQIQGPLLDIIGKNPFILKKQQVELDNIDEKIKDVEVALDKLDSLRAVYLDVLSAEAKRAANAAPGAGTNISFAEKSVKTNELQLFNLEKEYRDQLKELNTERIEKENIVELVSGFQTIGESRIPLHKRNMILLPLIAEGLLIMILLSFSLNRFLVRYEENIKRTEPTI</sequence>
<evidence type="ECO:0008006" key="5">
    <source>
        <dbReference type="Google" id="ProtNLM"/>
    </source>
</evidence>
<dbReference type="Proteomes" id="UP001596978">
    <property type="component" value="Unassembled WGS sequence"/>
</dbReference>